<evidence type="ECO:0000313" key="1">
    <source>
        <dbReference type="EMBL" id="OWU68399.1"/>
    </source>
</evidence>
<dbReference type="Proteomes" id="UP000215377">
    <property type="component" value="Unassembled WGS sequence"/>
</dbReference>
<dbReference type="EMBL" id="AQQR01000021">
    <property type="protein sequence ID" value="OWU68399.1"/>
    <property type="molecule type" value="Genomic_DNA"/>
</dbReference>
<dbReference type="GO" id="GO:0016020">
    <property type="term" value="C:membrane"/>
    <property type="evidence" value="ECO:0007669"/>
    <property type="project" value="InterPro"/>
</dbReference>
<dbReference type="RefSeq" id="WP_088652482.1">
    <property type="nucleotide sequence ID" value="NZ_AQQR01000021.1"/>
</dbReference>
<sequence length="280" mass="31329">MAPQPPQPRLLRYAAAHRRTLATNPDHGFAADYALCHYRAGAVYSFIPKNACSTLRLSLAIANGAIAGPEDWTWIHANNPTFRAALRDLATADFTFTVLRCPHARLASVFLDKIVGRSPEYWLLFRETGETIDPKRFSFRDFVGLVSADDDWQQLNEHWRPQVDFLVYAEYDAWYAVERMAEARDDLAARIGFDLVDARGLTRHGTDRFDLIEGDYADTSMAELAALQEAGRAPSHAALYDDALVGAVARAWACDLALYRDRIGAATLTFPDADFEPKET</sequence>
<dbReference type="AlphaFoldDB" id="A0A225NIT1"/>
<organism evidence="1 2">
    <name type="scientific">Marinibacterium profundimaris</name>
    <dbReference type="NCBI Taxonomy" id="1679460"/>
    <lineage>
        <taxon>Bacteria</taxon>
        <taxon>Pseudomonadati</taxon>
        <taxon>Pseudomonadota</taxon>
        <taxon>Alphaproteobacteria</taxon>
        <taxon>Rhodobacterales</taxon>
        <taxon>Paracoccaceae</taxon>
        <taxon>Marinibacterium</taxon>
    </lineage>
</organism>
<reference evidence="1 2" key="1">
    <citation type="submission" date="2013-04" db="EMBL/GenBank/DDBJ databases">
        <title>Oceanicola sp. 22II1-22F33 Genome Sequencing.</title>
        <authorList>
            <person name="Lai Q."/>
            <person name="Li G."/>
            <person name="Shao Z."/>
        </authorList>
    </citation>
    <scope>NUCLEOTIDE SEQUENCE [LARGE SCALE GENOMIC DNA]</scope>
    <source>
        <strain evidence="1 2">22II1-22F33</strain>
    </source>
</reference>
<keyword evidence="2" id="KW-1185">Reference proteome</keyword>
<name>A0A225NIT1_9RHOB</name>
<comment type="caution">
    <text evidence="1">The sequence shown here is derived from an EMBL/GenBank/DDBJ whole genome shotgun (WGS) entry which is preliminary data.</text>
</comment>
<proteinExistence type="predicted"/>
<evidence type="ECO:0000313" key="2">
    <source>
        <dbReference type="Proteomes" id="UP000215377"/>
    </source>
</evidence>
<evidence type="ECO:0008006" key="3">
    <source>
        <dbReference type="Google" id="ProtNLM"/>
    </source>
</evidence>
<gene>
    <name evidence="1" type="ORF">ATO3_24250</name>
</gene>
<dbReference type="Pfam" id="PF03567">
    <property type="entry name" value="Sulfotransfer_2"/>
    <property type="match status" value="1"/>
</dbReference>
<accession>A0A225NIT1</accession>
<protein>
    <recommendedName>
        <fullName evidence="3">Sulfotransferase family protein</fullName>
    </recommendedName>
</protein>
<dbReference type="InterPro" id="IPR005331">
    <property type="entry name" value="Sulfotransferase"/>
</dbReference>
<dbReference type="OrthoDB" id="288532at2"/>
<dbReference type="GO" id="GO:0008146">
    <property type="term" value="F:sulfotransferase activity"/>
    <property type="evidence" value="ECO:0007669"/>
    <property type="project" value="InterPro"/>
</dbReference>